<dbReference type="Proteomes" id="UP001519308">
    <property type="component" value="Unassembled WGS sequence"/>
</dbReference>
<feature type="transmembrane region" description="Helical" evidence="1">
    <location>
        <begin position="258"/>
        <end position="279"/>
    </location>
</feature>
<feature type="transmembrane region" description="Helical" evidence="1">
    <location>
        <begin position="425"/>
        <end position="446"/>
    </location>
</feature>
<protein>
    <submittedName>
        <fullName evidence="2">ABC-2 type transport system permease protein</fullName>
    </submittedName>
</protein>
<proteinExistence type="predicted"/>
<dbReference type="RefSeq" id="WP_209649356.1">
    <property type="nucleotide sequence ID" value="NZ_JAGGLL010000004.1"/>
</dbReference>
<evidence type="ECO:0000256" key="1">
    <source>
        <dbReference type="SAM" id="Phobius"/>
    </source>
</evidence>
<accession>A0ABS4JZR8</accession>
<reference evidence="2 3" key="1">
    <citation type="submission" date="2021-03" db="EMBL/GenBank/DDBJ databases">
        <title>Genomic Encyclopedia of Type Strains, Phase IV (KMG-IV): sequencing the most valuable type-strain genomes for metagenomic binning, comparative biology and taxonomic classification.</title>
        <authorList>
            <person name="Goeker M."/>
        </authorList>
    </citation>
    <scope>NUCLEOTIDE SEQUENCE [LARGE SCALE GENOMIC DNA]</scope>
    <source>
        <strain evidence="2 3">DSM 28650</strain>
    </source>
</reference>
<evidence type="ECO:0000313" key="3">
    <source>
        <dbReference type="Proteomes" id="UP001519308"/>
    </source>
</evidence>
<feature type="transmembrane region" description="Helical" evidence="1">
    <location>
        <begin position="497"/>
        <end position="517"/>
    </location>
</feature>
<feature type="transmembrane region" description="Helical" evidence="1">
    <location>
        <begin position="147"/>
        <end position="175"/>
    </location>
</feature>
<keyword evidence="1" id="KW-0812">Transmembrane</keyword>
<feature type="transmembrane region" description="Helical" evidence="1">
    <location>
        <begin position="32"/>
        <end position="56"/>
    </location>
</feature>
<evidence type="ECO:0000313" key="2">
    <source>
        <dbReference type="EMBL" id="MBP2021028.1"/>
    </source>
</evidence>
<dbReference type="EMBL" id="JAGGLL010000004">
    <property type="protein sequence ID" value="MBP2021028.1"/>
    <property type="molecule type" value="Genomic_DNA"/>
</dbReference>
<feature type="transmembrane region" description="Helical" evidence="1">
    <location>
        <begin position="187"/>
        <end position="207"/>
    </location>
</feature>
<comment type="caution">
    <text evidence="2">The sequence shown here is derived from an EMBL/GenBank/DDBJ whole genome shotgun (WGS) entry which is preliminary data.</text>
</comment>
<dbReference type="InterPro" id="IPR031599">
    <property type="entry name" value="ABC_tran_2"/>
</dbReference>
<feature type="transmembrane region" description="Helical" evidence="1">
    <location>
        <begin position="523"/>
        <end position="543"/>
    </location>
</feature>
<feature type="transmembrane region" description="Helical" evidence="1">
    <location>
        <begin position="332"/>
        <end position="354"/>
    </location>
</feature>
<sequence length="556" mass="60782">MSRVILLTRAFLKSNFSSENSTKRKEKKGWEYANIIAIIFAFIVFTASIGAMLFGIYDFLEPIQQTGLLVALGYNVYALMVFIFGIMSVITVFYFAKDVEYVLPMPFKPWEISLAKFFSVLIYEYIVGLFVMAPVTIAFGVKSAAGIGFYLVSIFCFVTIPILPLIYSSLISMILMRFTNISKHKDGFRIIAGILAMVIALGVNFVVNSMTQKGFKDPQSIQKLLADGNNSLINTMSNLFITSKLGVFAAIGNDIGKILINILLIIIISLIALAIFVVVSNSFYLKGAVGATEGYGKKSKLSGKEMDRKIIKSSQLGTWVKKELIILFRTPAYLLNCVAIIILLPIILLFSLIAEGDGAATLEMIRGMMTNKEMYSIILMAAFGGILFTCGTNPAASTSISREGEKVFISKFLPVSYKTQINAKIISSIILNGATVVILLICLIVFGAGVKILAMTLVLSILVLYFAGASGVLIDLSSPKLIWDNEQKAVKQNFNSLKSMLIAILLGAVTIIPVALLKVNTNIAFGIMVCIILVLDIVLYNLVNTLGVKLFKNLSD</sequence>
<feature type="transmembrane region" description="Helical" evidence="1">
    <location>
        <begin position="76"/>
        <end position="96"/>
    </location>
</feature>
<name>A0ABS4JZR8_9CLOT</name>
<keyword evidence="1" id="KW-0472">Membrane</keyword>
<keyword evidence="1" id="KW-1133">Transmembrane helix</keyword>
<organism evidence="2 3">
    <name type="scientific">Clostridium punense</name>
    <dbReference type="NCBI Taxonomy" id="1054297"/>
    <lineage>
        <taxon>Bacteria</taxon>
        <taxon>Bacillati</taxon>
        <taxon>Bacillota</taxon>
        <taxon>Clostridia</taxon>
        <taxon>Eubacteriales</taxon>
        <taxon>Clostridiaceae</taxon>
        <taxon>Clostridium</taxon>
    </lineage>
</organism>
<gene>
    <name evidence="2" type="ORF">J2Z44_000812</name>
</gene>
<feature type="transmembrane region" description="Helical" evidence="1">
    <location>
        <begin position="117"/>
        <end position="141"/>
    </location>
</feature>
<keyword evidence="3" id="KW-1185">Reference proteome</keyword>
<dbReference type="Pfam" id="PF16949">
    <property type="entry name" value="ABC_tran_2"/>
    <property type="match status" value="1"/>
</dbReference>
<feature type="transmembrane region" description="Helical" evidence="1">
    <location>
        <begin position="452"/>
        <end position="476"/>
    </location>
</feature>
<feature type="transmembrane region" description="Helical" evidence="1">
    <location>
        <begin position="374"/>
        <end position="396"/>
    </location>
</feature>